<dbReference type="InterPro" id="IPR012902">
    <property type="entry name" value="N_methyl_site"/>
</dbReference>
<dbReference type="NCBIfam" id="TIGR02532">
    <property type="entry name" value="IV_pilin_GFxxxE"/>
    <property type="match status" value="1"/>
</dbReference>
<dbReference type="SUPFAM" id="SSF54523">
    <property type="entry name" value="Pili subunits"/>
    <property type="match status" value="1"/>
</dbReference>
<evidence type="ECO:0000313" key="3">
    <source>
        <dbReference type="Proteomes" id="UP000178975"/>
    </source>
</evidence>
<keyword evidence="1" id="KW-0812">Transmembrane</keyword>
<dbReference type="Gene3D" id="3.30.700.10">
    <property type="entry name" value="Glycoprotein, Type 4 Pilin"/>
    <property type="match status" value="1"/>
</dbReference>
<keyword evidence="1" id="KW-0472">Membrane</keyword>
<dbReference type="Proteomes" id="UP000178975">
    <property type="component" value="Unassembled WGS sequence"/>
</dbReference>
<evidence type="ECO:0000256" key="1">
    <source>
        <dbReference type="SAM" id="Phobius"/>
    </source>
</evidence>
<organism evidence="2 3">
    <name type="scientific">Candidatus Nomurabacteria bacterium RIFOXYC2_FULL_36_19</name>
    <dbReference type="NCBI Taxonomy" id="1801806"/>
    <lineage>
        <taxon>Bacteria</taxon>
        <taxon>Candidatus Nomuraibacteriota</taxon>
    </lineage>
</organism>
<reference evidence="2 3" key="1">
    <citation type="journal article" date="2016" name="Nat. Commun.">
        <title>Thousands of microbial genomes shed light on interconnected biogeochemical processes in an aquifer system.</title>
        <authorList>
            <person name="Anantharaman K."/>
            <person name="Brown C.T."/>
            <person name="Hug L.A."/>
            <person name="Sharon I."/>
            <person name="Castelle C.J."/>
            <person name="Probst A.J."/>
            <person name="Thomas B.C."/>
            <person name="Singh A."/>
            <person name="Wilkins M.J."/>
            <person name="Karaoz U."/>
            <person name="Brodie E.L."/>
            <person name="Williams K.H."/>
            <person name="Hubbard S.S."/>
            <person name="Banfield J.F."/>
        </authorList>
    </citation>
    <scope>NUCLEOTIDE SEQUENCE [LARGE SCALE GENOMIC DNA]</scope>
</reference>
<dbReference type="InterPro" id="IPR045584">
    <property type="entry name" value="Pilin-like"/>
</dbReference>
<evidence type="ECO:0000313" key="2">
    <source>
        <dbReference type="EMBL" id="OGJ09224.1"/>
    </source>
</evidence>
<gene>
    <name evidence="2" type="ORF">A2456_01250</name>
</gene>
<protein>
    <recommendedName>
        <fullName evidence="4">General secretion pathway GspH domain-containing protein</fullName>
    </recommendedName>
</protein>
<accession>A0A1F6YS79</accession>
<comment type="caution">
    <text evidence="2">The sequence shown here is derived from an EMBL/GenBank/DDBJ whole genome shotgun (WGS) entry which is preliminary data.</text>
</comment>
<dbReference type="EMBL" id="MFWE01000027">
    <property type="protein sequence ID" value="OGJ09224.1"/>
    <property type="molecule type" value="Genomic_DNA"/>
</dbReference>
<sequence length="152" mass="16241">MQNFYRKGVTVVELLIVIAVLGIIFLIVLPQFSKSRENQVLKNGVADILSSVNKARGNTLASLNSSEYGIHFQSDRVVIFKGTSFSSEDSNNEIINITTPANISDITLLGGGSDIYFHRLTGAPSTTGTITISTGSYSKVITILATGVVSVN</sequence>
<dbReference type="AlphaFoldDB" id="A0A1F6YS79"/>
<evidence type="ECO:0008006" key="4">
    <source>
        <dbReference type="Google" id="ProtNLM"/>
    </source>
</evidence>
<dbReference type="Pfam" id="PF07963">
    <property type="entry name" value="N_methyl"/>
    <property type="match status" value="1"/>
</dbReference>
<name>A0A1F6YS79_9BACT</name>
<feature type="transmembrane region" description="Helical" evidence="1">
    <location>
        <begin position="12"/>
        <end position="32"/>
    </location>
</feature>
<keyword evidence="1" id="KW-1133">Transmembrane helix</keyword>
<proteinExistence type="predicted"/>